<dbReference type="HOGENOM" id="CLU_040416_0_0_9"/>
<reference evidence="4 7" key="2">
    <citation type="submission" date="2011-04" db="EMBL/GenBank/DDBJ databases">
        <title>The complete genome of Selenomonas sputigena DSM 20758.</title>
        <authorList>
            <consortium name="US DOE Joint Genome Institute (JGI-PGF)"/>
            <person name="Lucas S."/>
            <person name="Copeland A."/>
            <person name="Lapidus A."/>
            <person name="Bruce D."/>
            <person name="Goodwin L."/>
            <person name="Pitluck S."/>
            <person name="Peters L."/>
            <person name="Kyrpides N."/>
            <person name="Mavromatis K."/>
            <person name="Ivanova N."/>
            <person name="Ovchinnikova G."/>
            <person name="Teshima H."/>
            <person name="Detter J.C."/>
            <person name="Tapia R."/>
            <person name="Han C."/>
            <person name="Land M."/>
            <person name="Hauser L."/>
            <person name="Markowitz V."/>
            <person name="Cheng J.-F."/>
            <person name="Hugenholtz P."/>
            <person name="Woyke T."/>
            <person name="Wu D."/>
            <person name="Gronow S."/>
            <person name="Wellnitz S."/>
            <person name="Schneider S."/>
            <person name="Klenk H.-P."/>
            <person name="Eisen J.A."/>
        </authorList>
    </citation>
    <scope>NUCLEOTIDE SEQUENCE [LARGE SCALE GENOMIC DNA]</scope>
    <source>
        <strain evidence="4">ATCC 35185</strain>
        <strain evidence="7">ATCC 35185 / DSM 20758 / VPI D19B-28</strain>
    </source>
</reference>
<protein>
    <recommendedName>
        <fullName evidence="3">dTTP/UTP pyrophosphatase</fullName>
        <shortName evidence="3">dTTPase/UTPase</shortName>
        <ecNumber evidence="3">3.6.1.9</ecNumber>
    </recommendedName>
    <alternativeName>
        <fullName evidence="3">Nucleoside triphosphate pyrophosphatase</fullName>
    </alternativeName>
    <alternativeName>
        <fullName evidence="3">Nucleotide pyrophosphatase</fullName>
        <shortName evidence="3">Nucleotide PPase</shortName>
    </alternativeName>
</protein>
<keyword evidence="3" id="KW-0546">Nucleotide metabolism</keyword>
<comment type="cofactor">
    <cofactor evidence="1 3">
        <name>a divalent metal cation</name>
        <dbReference type="ChEBI" id="CHEBI:60240"/>
    </cofactor>
</comment>
<dbReference type="InterPro" id="IPR003697">
    <property type="entry name" value="Maf-like"/>
</dbReference>
<accession>C9LXS2</accession>
<keyword evidence="7" id="KW-1185">Reference proteome</keyword>
<dbReference type="InterPro" id="IPR029001">
    <property type="entry name" value="ITPase-like_fam"/>
</dbReference>
<dbReference type="GO" id="GO:0009117">
    <property type="term" value="P:nucleotide metabolic process"/>
    <property type="evidence" value="ECO:0007669"/>
    <property type="project" value="UniProtKB-KW"/>
</dbReference>
<feature type="site" description="Important for substrate specificity" evidence="3">
    <location>
        <position position="148"/>
    </location>
</feature>
<reference evidence="5 6" key="1">
    <citation type="submission" date="2009-09" db="EMBL/GenBank/DDBJ databases">
        <authorList>
            <person name="Weinstock G."/>
            <person name="Sodergren E."/>
            <person name="Clifton S."/>
            <person name="Fulton L."/>
            <person name="Fulton B."/>
            <person name="Courtney L."/>
            <person name="Fronick C."/>
            <person name="Harrison M."/>
            <person name="Strong C."/>
            <person name="Farmer C."/>
            <person name="Delahaunty K."/>
            <person name="Markovic C."/>
            <person name="Hall O."/>
            <person name="Minx P."/>
            <person name="Tomlinson C."/>
            <person name="Mitreva M."/>
            <person name="Nelson J."/>
            <person name="Hou S."/>
            <person name="Wollam A."/>
            <person name="Pepin K.H."/>
            <person name="Johnson M."/>
            <person name="Bhonagiri V."/>
            <person name="Nash W.E."/>
            <person name="Warren W."/>
            <person name="Chinwalla A."/>
            <person name="Mardis E.R."/>
            <person name="Wilson R.K."/>
        </authorList>
    </citation>
    <scope>NUCLEOTIDE SEQUENCE [LARGE SCALE GENOMIC DNA]</scope>
    <source>
        <strain evidence="5">ATCC 35185</strain>
        <strain evidence="6">ATCC 35185 / DSM 20758 / VPI D19B-28</strain>
    </source>
</reference>
<keyword evidence="2 3" id="KW-0378">Hydrolase</keyword>
<comment type="catalytic activity">
    <reaction evidence="3">
        <text>dTTP + H2O = dTMP + diphosphate + H(+)</text>
        <dbReference type="Rhea" id="RHEA:28534"/>
        <dbReference type="ChEBI" id="CHEBI:15377"/>
        <dbReference type="ChEBI" id="CHEBI:15378"/>
        <dbReference type="ChEBI" id="CHEBI:33019"/>
        <dbReference type="ChEBI" id="CHEBI:37568"/>
        <dbReference type="ChEBI" id="CHEBI:63528"/>
        <dbReference type="EC" id="3.6.1.9"/>
    </reaction>
</comment>
<dbReference type="PANTHER" id="PTHR43213">
    <property type="entry name" value="BIFUNCTIONAL DTTP/UTP PYROPHOSPHATASE/METHYLTRANSFERASE PROTEIN-RELATED"/>
    <property type="match status" value="1"/>
</dbReference>
<comment type="caution">
    <text evidence="3">Lacks conserved residue(s) required for the propagation of feature annotation.</text>
</comment>
<dbReference type="SUPFAM" id="SSF52972">
    <property type="entry name" value="ITPase-like"/>
    <property type="match status" value="1"/>
</dbReference>
<evidence type="ECO:0000313" key="4">
    <source>
        <dbReference type="EMBL" id="AEB99387.1"/>
    </source>
</evidence>
<dbReference type="STRING" id="546271.Selsp_0415"/>
<dbReference type="GO" id="GO:0047429">
    <property type="term" value="F:nucleoside triphosphate diphosphatase activity"/>
    <property type="evidence" value="ECO:0007669"/>
    <property type="project" value="UniProtKB-EC"/>
</dbReference>
<organism evidence="5 6">
    <name type="scientific">Selenomonas sputigena (strain ATCC 35185 / DSM 20758 / CCUG 44933 / VPI D19B-28)</name>
    <dbReference type="NCBI Taxonomy" id="546271"/>
    <lineage>
        <taxon>Bacteria</taxon>
        <taxon>Bacillati</taxon>
        <taxon>Bacillota</taxon>
        <taxon>Negativicutes</taxon>
        <taxon>Selenomonadales</taxon>
        <taxon>Selenomonadaceae</taxon>
        <taxon>Selenomonas</taxon>
    </lineage>
</organism>
<dbReference type="EC" id="3.6.1.9" evidence="3"/>
<dbReference type="OrthoDB" id="9807767at2"/>
<dbReference type="PIRSF" id="PIRSF006305">
    <property type="entry name" value="Maf"/>
    <property type="match status" value="1"/>
</dbReference>
<dbReference type="KEGG" id="ssg:Selsp_0415"/>
<evidence type="ECO:0000313" key="6">
    <source>
        <dbReference type="Proteomes" id="UP000003505"/>
    </source>
</evidence>
<dbReference type="EMBL" id="ACKP02000049">
    <property type="protein sequence ID" value="EEX76455.1"/>
    <property type="molecule type" value="Genomic_DNA"/>
</dbReference>
<dbReference type="Gene3D" id="3.90.950.10">
    <property type="match status" value="1"/>
</dbReference>
<dbReference type="RefSeq" id="WP_006193623.1">
    <property type="nucleotide sequence ID" value="NC_015437.1"/>
</dbReference>
<comment type="function">
    <text evidence="3">Nucleoside triphosphate pyrophosphatase that hydrolyzes dTTP and UTP. May have a dual role in cell division arrest and in preventing the incorporation of modified nucleotides into cellular nucleic acids.</text>
</comment>
<feature type="active site" description="Proton acceptor" evidence="3">
    <location>
        <position position="65"/>
    </location>
</feature>
<sequence length="190" mass="20082">MFILASASPRRRDLLAQIGASFRVEVSEAEEVREAKTAEELVRVNALAKARAVAAHAALPVLGADTVVALAGRIFGKPADEREAHEMLAALSGRAHDVLTGVAWCRGGQEFSTVEKTRVFFAALSKEMIARYVATGEPLGKAGAYAVQGRAAVFVERIEGSFSNVVGLPLHAAAHLAEKAGVDLYDASRA</sequence>
<dbReference type="NCBIfam" id="TIGR00172">
    <property type="entry name" value="maf"/>
    <property type="match status" value="1"/>
</dbReference>
<name>C9LXS2_SELS3</name>
<keyword evidence="3" id="KW-0963">Cytoplasm</keyword>
<comment type="catalytic activity">
    <reaction evidence="3">
        <text>UTP + H2O = UMP + diphosphate + H(+)</text>
        <dbReference type="Rhea" id="RHEA:29395"/>
        <dbReference type="ChEBI" id="CHEBI:15377"/>
        <dbReference type="ChEBI" id="CHEBI:15378"/>
        <dbReference type="ChEBI" id="CHEBI:33019"/>
        <dbReference type="ChEBI" id="CHEBI:46398"/>
        <dbReference type="ChEBI" id="CHEBI:57865"/>
        <dbReference type="EC" id="3.6.1.9"/>
    </reaction>
</comment>
<dbReference type="eggNOG" id="COG0424">
    <property type="taxonomic scope" value="Bacteria"/>
</dbReference>
<evidence type="ECO:0000256" key="3">
    <source>
        <dbReference type="HAMAP-Rule" id="MF_00528"/>
    </source>
</evidence>
<dbReference type="HAMAP" id="MF_00528">
    <property type="entry name" value="Maf"/>
    <property type="match status" value="1"/>
</dbReference>
<dbReference type="PANTHER" id="PTHR43213:SF5">
    <property type="entry name" value="BIFUNCTIONAL DTTP_UTP PYROPHOSPHATASE_METHYLTRANSFERASE PROTEIN-RELATED"/>
    <property type="match status" value="1"/>
</dbReference>
<dbReference type="EMBL" id="CP002637">
    <property type="protein sequence ID" value="AEB99387.1"/>
    <property type="molecule type" value="Genomic_DNA"/>
</dbReference>
<feature type="site" description="Important for substrate specificity" evidence="3">
    <location>
        <position position="10"/>
    </location>
</feature>
<evidence type="ECO:0000313" key="7">
    <source>
        <dbReference type="Proteomes" id="UP000011124"/>
    </source>
</evidence>
<comment type="similarity">
    <text evidence="3">Belongs to the Maf family. YhdE subfamily.</text>
</comment>
<dbReference type="Proteomes" id="UP000003505">
    <property type="component" value="Unassembled WGS sequence"/>
</dbReference>
<gene>
    <name evidence="5" type="primary">maf</name>
    <name evidence="4" type="ordered locus">Selsp_0415</name>
    <name evidence="5" type="ORF">SELSPUOL_02280</name>
</gene>
<evidence type="ECO:0000256" key="2">
    <source>
        <dbReference type="ARBA" id="ARBA00022801"/>
    </source>
</evidence>
<evidence type="ECO:0000313" key="5">
    <source>
        <dbReference type="EMBL" id="EEX76455.1"/>
    </source>
</evidence>
<dbReference type="GO" id="GO:0005737">
    <property type="term" value="C:cytoplasm"/>
    <property type="evidence" value="ECO:0007669"/>
    <property type="project" value="UniProtKB-SubCell"/>
</dbReference>
<evidence type="ECO:0000256" key="1">
    <source>
        <dbReference type="ARBA" id="ARBA00001968"/>
    </source>
</evidence>
<dbReference type="AlphaFoldDB" id="C9LXS2"/>
<dbReference type="Proteomes" id="UP000011124">
    <property type="component" value="Chromosome"/>
</dbReference>
<proteinExistence type="inferred from homology"/>
<dbReference type="CDD" id="cd00555">
    <property type="entry name" value="Maf"/>
    <property type="match status" value="1"/>
</dbReference>
<dbReference type="Pfam" id="PF02545">
    <property type="entry name" value="Maf"/>
    <property type="match status" value="1"/>
</dbReference>
<feature type="site" description="Important for substrate specificity" evidence="3">
    <location>
        <position position="66"/>
    </location>
</feature>
<comment type="subcellular location">
    <subcellularLocation>
        <location evidence="3">Cytoplasm</location>
    </subcellularLocation>
</comment>